<sequence length="66" mass="6977">MVVAPGGWWVLLSVLVLALMLALMLALLDIGGTHCGSDGNRGHSLEESVTSIRFPGNIIFSLNPDT</sequence>
<reference evidence="2" key="1">
    <citation type="submission" date="2023-10" db="EMBL/GenBank/DDBJ databases">
        <title>Genome assemblies of two species of porcelain crab, Petrolisthes cinctipes and Petrolisthes manimaculis (Anomura: Porcellanidae).</title>
        <authorList>
            <person name="Angst P."/>
        </authorList>
    </citation>
    <scope>NUCLEOTIDE SEQUENCE</scope>
    <source>
        <strain evidence="2">PB745_01</strain>
        <tissue evidence="2">Gill</tissue>
    </source>
</reference>
<keyword evidence="3" id="KW-1185">Reference proteome</keyword>
<dbReference type="AlphaFoldDB" id="A0AAE1ESY0"/>
<feature type="transmembrane region" description="Helical" evidence="1">
    <location>
        <begin position="6"/>
        <end position="28"/>
    </location>
</feature>
<organism evidence="2 3">
    <name type="scientific">Petrolisthes cinctipes</name>
    <name type="common">Flat porcelain crab</name>
    <dbReference type="NCBI Taxonomy" id="88211"/>
    <lineage>
        <taxon>Eukaryota</taxon>
        <taxon>Metazoa</taxon>
        <taxon>Ecdysozoa</taxon>
        <taxon>Arthropoda</taxon>
        <taxon>Crustacea</taxon>
        <taxon>Multicrustacea</taxon>
        <taxon>Malacostraca</taxon>
        <taxon>Eumalacostraca</taxon>
        <taxon>Eucarida</taxon>
        <taxon>Decapoda</taxon>
        <taxon>Pleocyemata</taxon>
        <taxon>Anomura</taxon>
        <taxon>Galatheoidea</taxon>
        <taxon>Porcellanidae</taxon>
        <taxon>Petrolisthes</taxon>
    </lineage>
</organism>
<proteinExistence type="predicted"/>
<name>A0AAE1ESY0_PETCI</name>
<keyword evidence="1" id="KW-0812">Transmembrane</keyword>
<keyword evidence="1" id="KW-1133">Transmembrane helix</keyword>
<keyword evidence="1" id="KW-0472">Membrane</keyword>
<evidence type="ECO:0000313" key="3">
    <source>
        <dbReference type="Proteomes" id="UP001286313"/>
    </source>
</evidence>
<evidence type="ECO:0000313" key="2">
    <source>
        <dbReference type="EMBL" id="KAK3860718.1"/>
    </source>
</evidence>
<dbReference type="EMBL" id="JAWQEG010004644">
    <property type="protein sequence ID" value="KAK3860718.1"/>
    <property type="molecule type" value="Genomic_DNA"/>
</dbReference>
<gene>
    <name evidence="2" type="ORF">Pcinc_033247</name>
</gene>
<comment type="caution">
    <text evidence="2">The sequence shown here is derived from an EMBL/GenBank/DDBJ whole genome shotgun (WGS) entry which is preliminary data.</text>
</comment>
<protein>
    <submittedName>
        <fullName evidence="2">Uncharacterized protein</fullName>
    </submittedName>
</protein>
<evidence type="ECO:0000256" key="1">
    <source>
        <dbReference type="SAM" id="Phobius"/>
    </source>
</evidence>
<accession>A0AAE1ESY0</accession>
<dbReference type="Proteomes" id="UP001286313">
    <property type="component" value="Unassembled WGS sequence"/>
</dbReference>